<dbReference type="GO" id="GO:0005634">
    <property type="term" value="C:nucleus"/>
    <property type="evidence" value="ECO:0007669"/>
    <property type="project" value="UniProtKB-SubCell"/>
</dbReference>
<dbReference type="AlphaFoldDB" id="A0A177WSV9"/>
<dbReference type="Proteomes" id="UP000077115">
    <property type="component" value="Unassembled WGS sequence"/>
</dbReference>
<feature type="region of interest" description="Disordered" evidence="5">
    <location>
        <begin position="312"/>
        <end position="354"/>
    </location>
</feature>
<evidence type="ECO:0000256" key="1">
    <source>
        <dbReference type="ARBA" id="ARBA00004123"/>
    </source>
</evidence>
<dbReference type="PANTHER" id="PTHR15107">
    <property type="entry name" value="RETINOBLASTOMA BINDING PROTEIN 8"/>
    <property type="match status" value="1"/>
</dbReference>
<gene>
    <name evidence="7" type="ORF">BDEG_26563</name>
</gene>
<feature type="compositionally biased region" description="Basic and acidic residues" evidence="5">
    <location>
        <begin position="328"/>
        <end position="354"/>
    </location>
</feature>
<comment type="subcellular location">
    <subcellularLocation>
        <location evidence="1">Nucleus</location>
    </subcellularLocation>
</comment>
<keyword evidence="3" id="KW-0539">Nucleus</keyword>
<feature type="compositionally biased region" description="Polar residues" evidence="5">
    <location>
        <begin position="224"/>
        <end position="237"/>
    </location>
</feature>
<dbReference type="STRING" id="403673.A0A177WSV9"/>
<evidence type="ECO:0000256" key="5">
    <source>
        <dbReference type="SAM" id="MobiDB-lite"/>
    </source>
</evidence>
<proteinExistence type="predicted"/>
<feature type="region of interest" description="Disordered" evidence="5">
    <location>
        <begin position="224"/>
        <end position="244"/>
    </location>
</feature>
<feature type="domain" description="DNA endonuclease activator Ctp1 C-terminal" evidence="6">
    <location>
        <begin position="438"/>
        <end position="468"/>
    </location>
</feature>
<dbReference type="VEuPathDB" id="FungiDB:BDEG_26563"/>
<reference evidence="7 8" key="1">
    <citation type="submission" date="2006-10" db="EMBL/GenBank/DDBJ databases">
        <title>The Genome Sequence of Batrachochytrium dendrobatidis JEL423.</title>
        <authorList>
            <consortium name="The Broad Institute Genome Sequencing Platform"/>
            <person name="Birren B."/>
            <person name="Lander E."/>
            <person name="Galagan J."/>
            <person name="Cuomo C."/>
            <person name="Devon K."/>
            <person name="Jaffe D."/>
            <person name="Butler J."/>
            <person name="Alvarez P."/>
            <person name="Gnerre S."/>
            <person name="Grabherr M."/>
            <person name="Kleber M."/>
            <person name="Mauceli E."/>
            <person name="Brockman W."/>
            <person name="Young S."/>
            <person name="LaButti K."/>
            <person name="Sykes S."/>
            <person name="DeCaprio D."/>
            <person name="Crawford M."/>
            <person name="Koehrsen M."/>
            <person name="Engels R."/>
            <person name="Montgomery P."/>
            <person name="Pearson M."/>
            <person name="Howarth C."/>
            <person name="Larson L."/>
            <person name="White J."/>
            <person name="O'Leary S."/>
            <person name="Kodira C."/>
            <person name="Zeng Q."/>
            <person name="Yandava C."/>
            <person name="Alvarado L."/>
            <person name="Longcore J."/>
            <person name="James T."/>
        </authorList>
    </citation>
    <scope>NUCLEOTIDE SEQUENCE [LARGE SCALE GENOMIC DNA]</scope>
    <source>
        <strain evidence="7 8">JEL423</strain>
    </source>
</reference>
<accession>A0A177WSV9</accession>
<evidence type="ECO:0000256" key="2">
    <source>
        <dbReference type="ARBA" id="ARBA00022763"/>
    </source>
</evidence>
<name>A0A177WSV9_BATDL</name>
<evidence type="ECO:0000313" key="7">
    <source>
        <dbReference type="EMBL" id="OAJ43183.1"/>
    </source>
</evidence>
<dbReference type="Pfam" id="PF08573">
    <property type="entry name" value="SAE2"/>
    <property type="match status" value="2"/>
</dbReference>
<organism evidence="7 8">
    <name type="scientific">Batrachochytrium dendrobatidis (strain JEL423)</name>
    <dbReference type="NCBI Taxonomy" id="403673"/>
    <lineage>
        <taxon>Eukaryota</taxon>
        <taxon>Fungi</taxon>
        <taxon>Fungi incertae sedis</taxon>
        <taxon>Chytridiomycota</taxon>
        <taxon>Chytridiomycota incertae sedis</taxon>
        <taxon>Chytridiomycetes</taxon>
        <taxon>Rhizophydiales</taxon>
        <taxon>Rhizophydiales incertae sedis</taxon>
        <taxon>Batrachochytrium</taxon>
    </lineage>
</organism>
<dbReference type="OrthoDB" id="5801062at2759"/>
<keyword evidence="2" id="KW-0227">DNA damage</keyword>
<keyword evidence="4" id="KW-0175">Coiled coil</keyword>
<feature type="coiled-coil region" evidence="4">
    <location>
        <begin position="27"/>
        <end position="58"/>
    </location>
</feature>
<dbReference type="PANTHER" id="PTHR15107:SF0">
    <property type="entry name" value="DNA ENDONUCLEASE ACTIVATOR CTP1 C-TERMINAL DOMAIN-CONTAINING PROTEIN"/>
    <property type="match status" value="1"/>
</dbReference>
<evidence type="ECO:0000313" key="8">
    <source>
        <dbReference type="Proteomes" id="UP000077115"/>
    </source>
</evidence>
<feature type="domain" description="DNA endonuclease activator Ctp1 C-terminal" evidence="6">
    <location>
        <begin position="387"/>
        <end position="424"/>
    </location>
</feature>
<dbReference type="GO" id="GO:0003684">
    <property type="term" value="F:damaged DNA binding"/>
    <property type="evidence" value="ECO:0007669"/>
    <property type="project" value="TreeGrafter"/>
</dbReference>
<sequence length="504" mass="56905">MYAPGMQQLFPCNYPETKIQTKLMDRLAVVEAENDLLRNKLNDALAMIESERNSHQQAILASGHSPRQCPNQIDHQSPANNAQHGIVHNENPLSVSANESCTSKDDLIAHLTAENTRIFRQMLQNRKSFNEQLALVSQERVGTFKQPIINDERDAIAVYSEHDNPQYTDDTVAESIKIAISQNAININDAGSQFIDHLVSFDLTPKKRLHSDTELAIVDSSDLTPNSPKSCSIQQPNEFDHTSPPSSIIVDECYSSNILQNFEASNMLEFFETPSKKDARFSCIAQQQLFSSPGSPIVLFHKFNESNHSFQNENMTESRQHHKQQHSVLEDSHGSIKNESDENKDQMIAKPKADSKSKMCTPVTVLGSRSINICHENNSALSKPSFAYEEVVRDKERRKQMHGEACPCCEGYYRLTADLHAPAELGAKNTPQQPVCDRIQNSSRHRFWSARPKTPPGFWRVDFPSTQENRKDNVGFDYQGQESRLPNKDKVSRRKTINGSKTVL</sequence>
<dbReference type="InterPro" id="IPR013882">
    <property type="entry name" value="Ctp1_C"/>
</dbReference>
<reference evidence="7 8" key="2">
    <citation type="submission" date="2016-05" db="EMBL/GenBank/DDBJ databases">
        <title>Lineage-specific infection strategies underlie the spectrum of fungal disease in amphibians.</title>
        <authorList>
            <person name="Cuomo C.A."/>
            <person name="Farrer R.A."/>
            <person name="James T."/>
            <person name="Longcore J."/>
            <person name="Birren B."/>
        </authorList>
    </citation>
    <scope>NUCLEOTIDE SEQUENCE [LARGE SCALE GENOMIC DNA]</scope>
    <source>
        <strain evidence="7 8">JEL423</strain>
    </source>
</reference>
<protein>
    <recommendedName>
        <fullName evidence="6">DNA endonuclease activator Ctp1 C-terminal domain-containing protein</fullName>
    </recommendedName>
</protein>
<evidence type="ECO:0000259" key="6">
    <source>
        <dbReference type="Pfam" id="PF08573"/>
    </source>
</evidence>
<dbReference type="EMBL" id="DS022309">
    <property type="protein sequence ID" value="OAJ43183.1"/>
    <property type="molecule type" value="Genomic_DNA"/>
</dbReference>
<dbReference type="InterPro" id="IPR033316">
    <property type="entry name" value="RBBP8-like"/>
</dbReference>
<evidence type="ECO:0000256" key="3">
    <source>
        <dbReference type="ARBA" id="ARBA00023242"/>
    </source>
</evidence>
<evidence type="ECO:0000256" key="4">
    <source>
        <dbReference type="SAM" id="Coils"/>
    </source>
</evidence>
<feature type="compositionally biased region" description="Polar residues" evidence="5">
    <location>
        <begin position="68"/>
        <end position="83"/>
    </location>
</feature>
<feature type="region of interest" description="Disordered" evidence="5">
    <location>
        <begin position="470"/>
        <end position="504"/>
    </location>
</feature>
<dbReference type="GO" id="GO:0010792">
    <property type="term" value="P:DNA double-strand break processing involved in repair via single-strand annealing"/>
    <property type="evidence" value="ECO:0007669"/>
    <property type="project" value="TreeGrafter"/>
</dbReference>
<feature type="region of interest" description="Disordered" evidence="5">
    <location>
        <begin position="61"/>
        <end position="86"/>
    </location>
</feature>